<dbReference type="Pfam" id="PF12732">
    <property type="entry name" value="YtxH"/>
    <property type="match status" value="1"/>
</dbReference>
<dbReference type="EMBL" id="FNFK01000038">
    <property type="protein sequence ID" value="SDK55556.1"/>
    <property type="molecule type" value="Genomic_DNA"/>
</dbReference>
<sequence length="101" mass="11203">MSKGSFGIGMALGALAGAAAAYLFAPQSGEDFQRQLKTKAQETKSKAVNHLDEALMETEMWLEQKMAEDDGYDEPIRYERKPENVAPAPDYTESPDVFLEE</sequence>
<dbReference type="Proteomes" id="UP000199433">
    <property type="component" value="Unassembled WGS sequence"/>
</dbReference>
<dbReference type="STRING" id="426701.SAMN04488098_10389"/>
<dbReference type="RefSeq" id="WP_091267831.1">
    <property type="nucleotide sequence ID" value="NZ_FNFK01000038.1"/>
</dbReference>
<protein>
    <submittedName>
        <fullName evidence="2">YtxH-like protein</fullName>
    </submittedName>
</protein>
<evidence type="ECO:0000313" key="3">
    <source>
        <dbReference type="Proteomes" id="UP000199433"/>
    </source>
</evidence>
<proteinExistence type="predicted"/>
<feature type="compositionally biased region" description="Basic and acidic residues" evidence="1">
    <location>
        <begin position="74"/>
        <end position="83"/>
    </location>
</feature>
<gene>
    <name evidence="2" type="ORF">SAMN04488098_10389</name>
</gene>
<accession>A0A1G9CV82</accession>
<dbReference type="InterPro" id="IPR024623">
    <property type="entry name" value="YtxH"/>
</dbReference>
<dbReference type="AlphaFoldDB" id="A0A1G9CV82"/>
<evidence type="ECO:0000256" key="1">
    <source>
        <dbReference type="SAM" id="MobiDB-lite"/>
    </source>
</evidence>
<reference evidence="3" key="1">
    <citation type="submission" date="2016-10" db="EMBL/GenBank/DDBJ databases">
        <authorList>
            <person name="Varghese N."/>
            <person name="Submissions S."/>
        </authorList>
    </citation>
    <scope>NUCLEOTIDE SEQUENCE [LARGE SCALE GENOMIC DNA]</scope>
    <source>
        <strain evidence="3">DSM 19181</strain>
    </source>
</reference>
<organism evidence="2 3">
    <name type="scientific">Alkalibacterium thalassium</name>
    <dbReference type="NCBI Taxonomy" id="426701"/>
    <lineage>
        <taxon>Bacteria</taxon>
        <taxon>Bacillati</taxon>
        <taxon>Bacillota</taxon>
        <taxon>Bacilli</taxon>
        <taxon>Lactobacillales</taxon>
        <taxon>Carnobacteriaceae</taxon>
        <taxon>Alkalibacterium</taxon>
    </lineage>
</organism>
<evidence type="ECO:0000313" key="2">
    <source>
        <dbReference type="EMBL" id="SDK55556.1"/>
    </source>
</evidence>
<feature type="region of interest" description="Disordered" evidence="1">
    <location>
        <begin position="72"/>
        <end position="101"/>
    </location>
</feature>
<name>A0A1G9CV82_9LACT</name>
<dbReference type="OrthoDB" id="2166754at2"/>
<keyword evidence="3" id="KW-1185">Reference proteome</keyword>